<accession>A0A4P6UXM5</accession>
<dbReference type="AlphaFoldDB" id="A0A4P6UXM5"/>
<dbReference type="RefSeq" id="WP_208650620.1">
    <property type="nucleotide sequence ID" value="NZ_CP036528.1"/>
</dbReference>
<proteinExistence type="predicted"/>
<dbReference type="Proteomes" id="UP000291151">
    <property type="component" value="Chromosome"/>
</dbReference>
<evidence type="ECO:0000313" key="1">
    <source>
        <dbReference type="EMBL" id="QBK26948.1"/>
    </source>
</evidence>
<gene>
    <name evidence="1" type="ORF">DKZ56_14635</name>
</gene>
<protein>
    <submittedName>
        <fullName evidence="1">Uncharacterized protein</fullName>
    </submittedName>
</protein>
<keyword evidence="2" id="KW-1185">Reference proteome</keyword>
<sequence>MWKTVDSSLAFTTPKKSAYGELDIMIDAGKNLYFDQVVAGNFFRHYQFPKEKINSVSWHGYYEKINERFLNTPIIHFKNRHNKIAREWHLGSINHEEPFAFPICSVYLPQQMDLSHLHPSKYEKHRKINYFIKDIDDDKRIDIFITPKGVSAKKVLKSSIGFIYKLIDIDSFNDELGILHFLSEDKDNNLEIVNDDSGHEMIIRTVNNQSSSSRFSCLEESFSLLIHDPNEVYKRLVNRYIIEVDQGINVLSEQGLLSKAEILKEKFEKEIK</sequence>
<name>A0A4P6UXM5_9BACL</name>
<dbReference type="EMBL" id="CP036528">
    <property type="protein sequence ID" value="QBK26948.1"/>
    <property type="molecule type" value="Genomic_DNA"/>
</dbReference>
<organism evidence="1 2">
    <name type="scientific">Ureibacillus thermophilus</name>
    <dbReference type="NCBI Taxonomy" id="367743"/>
    <lineage>
        <taxon>Bacteria</taxon>
        <taxon>Bacillati</taxon>
        <taxon>Bacillota</taxon>
        <taxon>Bacilli</taxon>
        <taxon>Bacillales</taxon>
        <taxon>Caryophanaceae</taxon>
        <taxon>Ureibacillus</taxon>
    </lineage>
</organism>
<dbReference type="KEGG" id="uth:DKZ56_14635"/>
<evidence type="ECO:0000313" key="2">
    <source>
        <dbReference type="Proteomes" id="UP000291151"/>
    </source>
</evidence>
<reference evidence="1 2" key="1">
    <citation type="submission" date="2019-02" db="EMBL/GenBank/DDBJ databases">
        <title>Ureibacillus thermophilus.</title>
        <authorList>
            <person name="Sunny J.S."/>
            <person name="Natarajan A."/>
            <person name="Saleena L.M."/>
        </authorList>
    </citation>
    <scope>NUCLEOTIDE SEQUENCE [LARGE SCALE GENOMIC DNA]</scope>
    <source>
        <strain evidence="1 2">LM102</strain>
    </source>
</reference>